<evidence type="ECO:0000256" key="6">
    <source>
        <dbReference type="SAM" id="MobiDB-lite"/>
    </source>
</evidence>
<dbReference type="SUPFAM" id="SSF58038">
    <property type="entry name" value="SNARE fusion complex"/>
    <property type="match status" value="1"/>
</dbReference>
<feature type="domain" description="T-SNARE coiled-coil homology" evidence="8">
    <location>
        <begin position="52"/>
        <end position="114"/>
    </location>
</feature>
<keyword evidence="4 7" id="KW-1133">Transmembrane helix</keyword>
<keyword evidence="2" id="KW-0813">Transport</keyword>
<gene>
    <name evidence="9" type="ORF">SRAS04492_LOCUS2787</name>
</gene>
<organism evidence="9">
    <name type="scientific">Strombidium rassoulzadegani</name>
    <dbReference type="NCBI Taxonomy" id="1082188"/>
    <lineage>
        <taxon>Eukaryota</taxon>
        <taxon>Sar</taxon>
        <taxon>Alveolata</taxon>
        <taxon>Ciliophora</taxon>
        <taxon>Intramacronucleata</taxon>
        <taxon>Spirotrichea</taxon>
        <taxon>Oligotrichia</taxon>
        <taxon>Strombidiidae</taxon>
        <taxon>Strombidium</taxon>
    </lineage>
</organism>
<accession>A0A7S3FWM0</accession>
<feature type="transmembrane region" description="Helical" evidence="7">
    <location>
        <begin position="122"/>
        <end position="140"/>
    </location>
</feature>
<evidence type="ECO:0000256" key="3">
    <source>
        <dbReference type="ARBA" id="ARBA00022692"/>
    </source>
</evidence>
<evidence type="ECO:0000256" key="7">
    <source>
        <dbReference type="SAM" id="Phobius"/>
    </source>
</evidence>
<evidence type="ECO:0000313" key="9">
    <source>
        <dbReference type="EMBL" id="CAE0230992.1"/>
    </source>
</evidence>
<dbReference type="GO" id="GO:0005737">
    <property type="term" value="C:cytoplasm"/>
    <property type="evidence" value="ECO:0007669"/>
    <property type="project" value="UniProtKB-ARBA"/>
</dbReference>
<reference evidence="9" key="1">
    <citation type="submission" date="2021-01" db="EMBL/GenBank/DDBJ databases">
        <authorList>
            <person name="Corre E."/>
            <person name="Pelletier E."/>
            <person name="Niang G."/>
            <person name="Scheremetjew M."/>
            <person name="Finn R."/>
            <person name="Kale V."/>
            <person name="Holt S."/>
            <person name="Cochrane G."/>
            <person name="Meng A."/>
            <person name="Brown T."/>
            <person name="Cohen L."/>
        </authorList>
    </citation>
    <scope>NUCLEOTIDE SEQUENCE</scope>
    <source>
        <strain evidence="9">Ras09</strain>
    </source>
</reference>
<proteinExistence type="predicted"/>
<dbReference type="GO" id="GO:0012505">
    <property type="term" value="C:endomembrane system"/>
    <property type="evidence" value="ECO:0007669"/>
    <property type="project" value="UniProtKB-ARBA"/>
</dbReference>
<comment type="subcellular location">
    <subcellularLocation>
        <location evidence="1">Membrane</location>
        <topology evidence="1">Single-pass membrane protein</topology>
    </subcellularLocation>
</comment>
<dbReference type="InterPro" id="IPR000727">
    <property type="entry name" value="T_SNARE_dom"/>
</dbReference>
<name>A0A7S3FWM0_9SPIT</name>
<feature type="region of interest" description="Disordered" evidence="6">
    <location>
        <begin position="1"/>
        <end position="48"/>
    </location>
</feature>
<dbReference type="EMBL" id="HBIA01005302">
    <property type="protein sequence ID" value="CAE0230992.1"/>
    <property type="molecule type" value="Transcribed_RNA"/>
</dbReference>
<protein>
    <recommendedName>
        <fullName evidence="8">t-SNARE coiled-coil homology domain-containing protein</fullName>
    </recommendedName>
</protein>
<evidence type="ECO:0000256" key="5">
    <source>
        <dbReference type="ARBA" id="ARBA00023136"/>
    </source>
</evidence>
<evidence type="ECO:0000256" key="2">
    <source>
        <dbReference type="ARBA" id="ARBA00022448"/>
    </source>
</evidence>
<keyword evidence="3 7" id="KW-0812">Transmembrane</keyword>
<keyword evidence="5 7" id="KW-0472">Membrane</keyword>
<dbReference type="AlphaFoldDB" id="A0A7S3FWM0"/>
<dbReference type="Gene3D" id="1.20.5.110">
    <property type="match status" value="1"/>
</dbReference>
<evidence type="ECO:0000256" key="1">
    <source>
        <dbReference type="ARBA" id="ARBA00004167"/>
    </source>
</evidence>
<dbReference type="PROSITE" id="PS50192">
    <property type="entry name" value="T_SNARE"/>
    <property type="match status" value="1"/>
</dbReference>
<sequence>MRARKERVGADGNPKNNGNNFDIEGQGSGGKPQKRGNKGASHNEEDIEMMEDSLIRDNNQHIEALSGHVSMIKSITQGIRNQMSQEQTILTQIDDKFGETGKKVKGVFQRMDDVLEKASRSFFCYFVLFTLLIVGILIKLS</sequence>
<evidence type="ECO:0000256" key="4">
    <source>
        <dbReference type="ARBA" id="ARBA00022989"/>
    </source>
</evidence>
<evidence type="ECO:0000259" key="8">
    <source>
        <dbReference type="PROSITE" id="PS50192"/>
    </source>
</evidence>
<dbReference type="PANTHER" id="PTHR12791">
    <property type="entry name" value="GOLGI SNARE BET1-RELATED"/>
    <property type="match status" value="1"/>
</dbReference>
<dbReference type="GO" id="GO:0016020">
    <property type="term" value="C:membrane"/>
    <property type="evidence" value="ECO:0007669"/>
    <property type="project" value="UniProtKB-SubCell"/>
</dbReference>